<comment type="function">
    <text evidence="4">Hydrolyzes ribosome-free peptidyl-tRNAs (with 1 or more amino acids incorporated), which drop off the ribosome during protein synthesis, or as a result of ribosome stalling.</text>
</comment>
<dbReference type="eggNOG" id="COG0193">
    <property type="taxonomic scope" value="Bacteria"/>
</dbReference>
<evidence type="ECO:0000256" key="2">
    <source>
        <dbReference type="ARBA" id="ARBA00022801"/>
    </source>
</evidence>
<dbReference type="PANTHER" id="PTHR17224">
    <property type="entry name" value="PEPTIDYL-TRNA HYDROLASE"/>
    <property type="match status" value="1"/>
</dbReference>
<protein>
    <recommendedName>
        <fullName evidence="4">Peptidyl-tRNA hydrolase</fullName>
        <shortName evidence="4">Pth</shortName>
        <ecNumber evidence="4">3.1.1.29</ecNumber>
    </recommendedName>
</protein>
<keyword evidence="6" id="KW-1185">Reference proteome</keyword>
<feature type="site" description="Discriminates between blocked and unblocked aminoacyl-tRNA" evidence="4">
    <location>
        <position position="14"/>
    </location>
</feature>
<keyword evidence="4" id="KW-0963">Cytoplasm</keyword>
<reference evidence="5 6" key="1">
    <citation type="journal article" date="2011" name="Appl. Environ. Microbiol.">
        <title>The genome of Buchnera aphidicola from the aphid Cinara tujafilina provides new clues about the evolutionary history of metabolic losses in bacterial endosymbionts.</title>
        <authorList>
            <person name="Lamelas A."/>
            <person name="Gosalbes M.J."/>
            <person name="Moya A."/>
            <person name="Latorre A."/>
        </authorList>
    </citation>
    <scope>NUCLEOTIDE SEQUENCE [LARGE SCALE GENOMIC DNA]</scope>
    <source>
        <strain evidence="6">Cinara tujafilina</strain>
    </source>
</reference>
<dbReference type="EMBL" id="CP001817">
    <property type="protein sequence ID" value="AEH39716.1"/>
    <property type="molecule type" value="Genomic_DNA"/>
</dbReference>
<comment type="subunit">
    <text evidence="4">Monomer.</text>
</comment>
<dbReference type="GO" id="GO:0004045">
    <property type="term" value="F:peptidyl-tRNA hydrolase activity"/>
    <property type="evidence" value="ECO:0007669"/>
    <property type="project" value="UniProtKB-UniRule"/>
</dbReference>
<dbReference type="GO" id="GO:0006515">
    <property type="term" value="P:protein quality control for misfolded or incompletely synthesized proteins"/>
    <property type="evidence" value="ECO:0007669"/>
    <property type="project" value="UniProtKB-UniRule"/>
</dbReference>
<evidence type="ECO:0000256" key="1">
    <source>
        <dbReference type="ARBA" id="ARBA00022555"/>
    </source>
</evidence>
<dbReference type="AlphaFoldDB" id="F7WZ62"/>
<feature type="site" description="Stabilizes the basic form of H active site to accept a proton" evidence="4">
    <location>
        <position position="97"/>
    </location>
</feature>
<dbReference type="Gene3D" id="3.40.50.1470">
    <property type="entry name" value="Peptidyl-tRNA hydrolase"/>
    <property type="match status" value="1"/>
</dbReference>
<sequence>MILKIVKLIVGLGNPYKKFYHTRHNIGMWFVQILANYFQVTLKEKKKFSGKVSNIIIDNQKIYLFQPEIFMNLSGSLVLNIASYYKINLSEILIIRDELDLIPGVLKIIYSSKHNGHNGIRSIISCFKEKSVFMQLCIGIGRPKLKRKIVEFVLNSPNSIEKKLIQQIITNFIYQNTNFLKNISLFFGKKFYL</sequence>
<feature type="active site" description="Proton acceptor" evidence="4">
    <location>
        <position position="24"/>
    </location>
</feature>
<dbReference type="HOGENOM" id="CLU_062456_3_1_6"/>
<dbReference type="GO" id="GO:0072344">
    <property type="term" value="P:rescue of stalled ribosome"/>
    <property type="evidence" value="ECO:0007669"/>
    <property type="project" value="UniProtKB-UniRule"/>
</dbReference>
<keyword evidence="1 4" id="KW-0820">tRNA-binding</keyword>
<comment type="subcellular location">
    <subcellularLocation>
        <location evidence="4">Cytoplasm</location>
    </subcellularLocation>
</comment>
<comment type="catalytic activity">
    <reaction evidence="4">
        <text>an N-acyl-L-alpha-aminoacyl-tRNA + H2O = an N-acyl-L-amino acid + a tRNA + H(+)</text>
        <dbReference type="Rhea" id="RHEA:54448"/>
        <dbReference type="Rhea" id="RHEA-COMP:10123"/>
        <dbReference type="Rhea" id="RHEA-COMP:13883"/>
        <dbReference type="ChEBI" id="CHEBI:15377"/>
        <dbReference type="ChEBI" id="CHEBI:15378"/>
        <dbReference type="ChEBI" id="CHEBI:59874"/>
        <dbReference type="ChEBI" id="CHEBI:78442"/>
        <dbReference type="ChEBI" id="CHEBI:138191"/>
        <dbReference type="EC" id="3.1.1.29"/>
    </reaction>
</comment>
<feature type="binding site" evidence="4">
    <location>
        <position position="118"/>
    </location>
    <ligand>
        <name>tRNA</name>
        <dbReference type="ChEBI" id="CHEBI:17843"/>
    </ligand>
</feature>
<dbReference type="NCBIfam" id="TIGR00447">
    <property type="entry name" value="pth"/>
    <property type="match status" value="1"/>
</dbReference>
<comment type="similarity">
    <text evidence="4">Belongs to the PTH family.</text>
</comment>
<gene>
    <name evidence="4 5" type="primary">pth</name>
    <name evidence="5" type="ORF">BCTU_126</name>
</gene>
<dbReference type="STRING" id="261317.BCTU_126"/>
<dbReference type="HAMAP" id="MF_00083">
    <property type="entry name" value="Pept_tRNA_hydro_bact"/>
    <property type="match status" value="1"/>
</dbReference>
<organism evidence="5 6">
    <name type="scientific">Buchnera aphidicola</name>
    <name type="common">Cinara tujafilina</name>
    <dbReference type="NCBI Taxonomy" id="261317"/>
    <lineage>
        <taxon>Bacteria</taxon>
        <taxon>Pseudomonadati</taxon>
        <taxon>Pseudomonadota</taxon>
        <taxon>Gammaproteobacteria</taxon>
        <taxon>Enterobacterales</taxon>
        <taxon>Erwiniaceae</taxon>
        <taxon>Buchnera</taxon>
    </lineage>
</organism>
<dbReference type="Proteomes" id="UP000006811">
    <property type="component" value="Chromosome"/>
</dbReference>
<dbReference type="Pfam" id="PF01195">
    <property type="entry name" value="Pept_tRNA_hydro"/>
    <property type="match status" value="1"/>
</dbReference>
<accession>F7WZ62</accession>
<evidence type="ECO:0000256" key="4">
    <source>
        <dbReference type="HAMAP-Rule" id="MF_00083"/>
    </source>
</evidence>
<evidence type="ECO:0000313" key="6">
    <source>
        <dbReference type="Proteomes" id="UP000006811"/>
    </source>
</evidence>
<evidence type="ECO:0000313" key="5">
    <source>
        <dbReference type="EMBL" id="AEH39716.1"/>
    </source>
</evidence>
<evidence type="ECO:0000256" key="3">
    <source>
        <dbReference type="ARBA" id="ARBA00022884"/>
    </source>
</evidence>
<proteinExistence type="inferred from homology"/>
<feature type="binding site" evidence="4">
    <location>
        <position position="72"/>
    </location>
    <ligand>
        <name>tRNA</name>
        <dbReference type="ChEBI" id="CHEBI:17843"/>
    </ligand>
</feature>
<feature type="binding site" evidence="4">
    <location>
        <position position="19"/>
    </location>
    <ligand>
        <name>tRNA</name>
        <dbReference type="ChEBI" id="CHEBI:17843"/>
    </ligand>
</feature>
<dbReference type="EC" id="3.1.1.29" evidence="4"/>
<name>F7WZ62_9GAMM</name>
<dbReference type="KEGG" id="baj:BCTU_126"/>
<dbReference type="SUPFAM" id="SSF53178">
    <property type="entry name" value="Peptidyl-tRNA hydrolase-like"/>
    <property type="match status" value="1"/>
</dbReference>
<dbReference type="InterPro" id="IPR001328">
    <property type="entry name" value="Pept_tRNA_hydro"/>
</dbReference>
<keyword evidence="3 4" id="KW-0694">RNA-binding</keyword>
<dbReference type="CDD" id="cd00462">
    <property type="entry name" value="PTH"/>
    <property type="match status" value="1"/>
</dbReference>
<dbReference type="PANTHER" id="PTHR17224:SF1">
    <property type="entry name" value="PEPTIDYL-TRNA HYDROLASE"/>
    <property type="match status" value="1"/>
</dbReference>
<feature type="binding site" evidence="4">
    <location>
        <position position="70"/>
    </location>
    <ligand>
        <name>tRNA</name>
        <dbReference type="ChEBI" id="CHEBI:17843"/>
    </ligand>
</feature>
<dbReference type="GO" id="GO:0000049">
    <property type="term" value="F:tRNA binding"/>
    <property type="evidence" value="ECO:0007669"/>
    <property type="project" value="UniProtKB-UniRule"/>
</dbReference>
<comment type="function">
    <text evidence="4">Catalyzes the release of premature peptidyl moieties from peptidyl-tRNA molecules trapped in stalled 50S ribosomal subunits, and thus maintains levels of free tRNAs and 50S ribosomes.</text>
</comment>
<dbReference type="GO" id="GO:0005737">
    <property type="term" value="C:cytoplasm"/>
    <property type="evidence" value="ECO:0007669"/>
    <property type="project" value="UniProtKB-SubCell"/>
</dbReference>
<dbReference type="InterPro" id="IPR036416">
    <property type="entry name" value="Pept_tRNA_hydro_sf"/>
</dbReference>
<keyword evidence="2 4" id="KW-0378">Hydrolase</keyword>